<sequence length="78" mass="8347">MVSIYMIPCGIGAGTGPTVISTSGYTTWSFIRRRRVLQTDGPCVEDDQSSVRLRCSGPQTRSGPNPRGLASSAAKHSY</sequence>
<proteinExistence type="predicted"/>
<feature type="region of interest" description="Disordered" evidence="1">
    <location>
        <begin position="41"/>
        <end position="78"/>
    </location>
</feature>
<dbReference type="GeneID" id="36578375"/>
<evidence type="ECO:0000256" key="1">
    <source>
        <dbReference type="SAM" id="MobiDB-lite"/>
    </source>
</evidence>
<dbReference type="Proteomes" id="UP000235371">
    <property type="component" value="Unassembled WGS sequence"/>
</dbReference>
<protein>
    <submittedName>
        <fullName evidence="2">Uncharacterized protein</fullName>
    </submittedName>
</protein>
<accession>A0A2J6SUU7</accession>
<keyword evidence="3" id="KW-1185">Reference proteome</keyword>
<dbReference type="AlphaFoldDB" id="A0A2J6SUU7"/>
<evidence type="ECO:0000313" key="3">
    <source>
        <dbReference type="Proteomes" id="UP000235371"/>
    </source>
</evidence>
<dbReference type="EMBL" id="KZ613859">
    <property type="protein sequence ID" value="PMD54547.1"/>
    <property type="molecule type" value="Genomic_DNA"/>
</dbReference>
<evidence type="ECO:0000313" key="2">
    <source>
        <dbReference type="EMBL" id="PMD54547.1"/>
    </source>
</evidence>
<dbReference type="InParanoid" id="A0A2J6SUU7"/>
<dbReference type="RefSeq" id="XP_024731451.1">
    <property type="nucleotide sequence ID" value="XM_024870293.1"/>
</dbReference>
<reference evidence="2 3" key="1">
    <citation type="submission" date="2016-04" db="EMBL/GenBank/DDBJ databases">
        <title>A degradative enzymes factory behind the ericoid mycorrhizal symbiosis.</title>
        <authorList>
            <consortium name="DOE Joint Genome Institute"/>
            <person name="Martino E."/>
            <person name="Morin E."/>
            <person name="Grelet G."/>
            <person name="Kuo A."/>
            <person name="Kohler A."/>
            <person name="Daghino S."/>
            <person name="Barry K."/>
            <person name="Choi C."/>
            <person name="Cichocki N."/>
            <person name="Clum A."/>
            <person name="Copeland A."/>
            <person name="Hainaut M."/>
            <person name="Haridas S."/>
            <person name="Labutti K."/>
            <person name="Lindquist E."/>
            <person name="Lipzen A."/>
            <person name="Khouja H.-R."/>
            <person name="Murat C."/>
            <person name="Ohm R."/>
            <person name="Olson A."/>
            <person name="Spatafora J."/>
            <person name="Veneault-Fourrey C."/>
            <person name="Henrissat B."/>
            <person name="Grigoriev I."/>
            <person name="Martin F."/>
            <person name="Perotto S."/>
        </authorList>
    </citation>
    <scope>NUCLEOTIDE SEQUENCE [LARGE SCALE GENOMIC DNA]</scope>
    <source>
        <strain evidence="2 3">E</strain>
    </source>
</reference>
<organism evidence="2 3">
    <name type="scientific">Hyaloscypha bicolor E</name>
    <dbReference type="NCBI Taxonomy" id="1095630"/>
    <lineage>
        <taxon>Eukaryota</taxon>
        <taxon>Fungi</taxon>
        <taxon>Dikarya</taxon>
        <taxon>Ascomycota</taxon>
        <taxon>Pezizomycotina</taxon>
        <taxon>Leotiomycetes</taxon>
        <taxon>Helotiales</taxon>
        <taxon>Hyaloscyphaceae</taxon>
        <taxon>Hyaloscypha</taxon>
        <taxon>Hyaloscypha bicolor</taxon>
    </lineage>
</organism>
<name>A0A2J6SUU7_9HELO</name>
<gene>
    <name evidence="2" type="ORF">K444DRAFT_106652</name>
</gene>